<dbReference type="Gene3D" id="3.40.30.10">
    <property type="entry name" value="Glutaredoxin"/>
    <property type="match status" value="1"/>
</dbReference>
<evidence type="ECO:0000313" key="1">
    <source>
        <dbReference type="EMBL" id="BBF65304.1"/>
    </source>
</evidence>
<reference evidence="1 2" key="1">
    <citation type="journal article" date="2018" name="Microbiol. Resour. Announc.">
        <title>Complete Genome Sequence of Acidithiobacillus ferridurans JCM 18981.</title>
        <authorList>
            <person name="Miyauchi T."/>
            <person name="Kouzuma A."/>
            <person name="Abe T."/>
            <person name="Watanabe K."/>
        </authorList>
    </citation>
    <scope>NUCLEOTIDE SEQUENCE [LARGE SCALE GENOMIC DNA]</scope>
    <source>
        <strain evidence="2">ATCC 33020 / DSM 29468 / JCM 18981 / 11Fe</strain>
    </source>
</reference>
<dbReference type="PANTHER" id="PTHR35272:SF3">
    <property type="entry name" value="THIOL:DISULFIDE INTERCHANGE PROTEIN DSBC"/>
    <property type="match status" value="1"/>
</dbReference>
<dbReference type="Pfam" id="PF13098">
    <property type="entry name" value="Thioredoxin_2"/>
    <property type="match status" value="1"/>
</dbReference>
<proteinExistence type="predicted"/>
<dbReference type="SUPFAM" id="SSF52833">
    <property type="entry name" value="Thioredoxin-like"/>
    <property type="match status" value="1"/>
</dbReference>
<dbReference type="Proteomes" id="UP000280188">
    <property type="component" value="Chromosome"/>
</dbReference>
<accession>A0A2Z6IL64</accession>
<dbReference type="InterPro" id="IPR036249">
    <property type="entry name" value="Thioredoxin-like_sf"/>
</dbReference>
<gene>
    <name evidence="1" type="ORF">AFERRID_15220</name>
</gene>
<dbReference type="GO" id="GO:0020037">
    <property type="term" value="F:heme binding"/>
    <property type="evidence" value="ECO:0007669"/>
    <property type="project" value="InterPro"/>
</dbReference>
<evidence type="ECO:0000313" key="2">
    <source>
        <dbReference type="Proteomes" id="UP000280188"/>
    </source>
</evidence>
<dbReference type="AlphaFoldDB" id="A0A2Z6IL64"/>
<dbReference type="PANTHER" id="PTHR35272">
    <property type="entry name" value="THIOL:DISULFIDE INTERCHANGE PROTEIN DSBC-RELATED"/>
    <property type="match status" value="1"/>
</dbReference>
<name>A0A2Z6IL64_ACIFI</name>
<dbReference type="PROSITE" id="PS51007">
    <property type="entry name" value="CYTC"/>
    <property type="match status" value="1"/>
</dbReference>
<dbReference type="RefSeq" id="WP_126604755.1">
    <property type="nucleotide sequence ID" value="NZ_AP018795.1"/>
</dbReference>
<dbReference type="KEGG" id="afj:AFERRID_15220"/>
<dbReference type="GO" id="GO:0009055">
    <property type="term" value="F:electron transfer activity"/>
    <property type="evidence" value="ECO:0007669"/>
    <property type="project" value="InterPro"/>
</dbReference>
<dbReference type="EMBL" id="AP018795">
    <property type="protein sequence ID" value="BBF65304.1"/>
    <property type="molecule type" value="Genomic_DNA"/>
</dbReference>
<organism evidence="1 2">
    <name type="scientific">Acidithiobacillus ferridurans</name>
    <dbReference type="NCBI Taxonomy" id="1232575"/>
    <lineage>
        <taxon>Bacteria</taxon>
        <taxon>Pseudomonadati</taxon>
        <taxon>Pseudomonadota</taxon>
        <taxon>Acidithiobacillia</taxon>
        <taxon>Acidithiobacillales</taxon>
        <taxon>Acidithiobacillaceae</taxon>
        <taxon>Acidithiobacillus</taxon>
    </lineage>
</organism>
<keyword evidence="2" id="KW-1185">Reference proteome</keyword>
<dbReference type="InterPro" id="IPR012336">
    <property type="entry name" value="Thioredoxin-like_fold"/>
</dbReference>
<sequence>MSTKRTIRFTKFSLYISLLLPVMAQAGIFGLLGDVENAAQSTGIRMPSSLSNLSQLAQEVHDGGYSALPGMPSASTAAACPPGYTCTKSNAPTYPSTQNIAAELAQVTYIQEGNSGPVIYDFQDPLCPYCHKLFVEETTLIREGRLIVRYVPVAFLSSQSTRIAADILQSPNPPGVLNAYESVAFSSNNAGLRAYMESPTGAAQQDLDTNKRVMEYLGFNGVPALVFQLSDGHYEHIDGLISTQQMERLLPEMASPVSVTTIQGSTAVTASAISSKTPSIL</sequence>
<protein>
    <submittedName>
        <fullName evidence="1">Thiol:disulfide interchange protein DsbG</fullName>
    </submittedName>
</protein>
<dbReference type="InterPro" id="IPR009056">
    <property type="entry name" value="Cyt_c-like_dom"/>
</dbReference>
<dbReference type="InterPro" id="IPR051470">
    <property type="entry name" value="Thiol:disulfide_interchange"/>
</dbReference>